<dbReference type="GO" id="GO:0016899">
    <property type="term" value="F:oxidoreductase activity, acting on the CH-OH group of donors, oxygen as acceptor"/>
    <property type="evidence" value="ECO:0007669"/>
    <property type="project" value="InterPro"/>
</dbReference>
<dbReference type="PANTHER" id="PTHR43762">
    <property type="entry name" value="L-GULONOLACTONE OXIDASE"/>
    <property type="match status" value="1"/>
</dbReference>
<keyword evidence="3" id="KW-1185">Reference proteome</keyword>
<dbReference type="PANTHER" id="PTHR43762:SF1">
    <property type="entry name" value="D-ARABINONO-1,4-LACTONE OXIDASE"/>
    <property type="match status" value="1"/>
</dbReference>
<proteinExistence type="predicted"/>
<dbReference type="Proteomes" id="UP000596742">
    <property type="component" value="Unassembled WGS sequence"/>
</dbReference>
<dbReference type="SUPFAM" id="SSF56176">
    <property type="entry name" value="FAD-binding/transporter-associated domain-like"/>
    <property type="match status" value="1"/>
</dbReference>
<dbReference type="Pfam" id="PF01565">
    <property type="entry name" value="FAD_binding_4"/>
    <property type="match status" value="1"/>
</dbReference>
<gene>
    <name evidence="2" type="ORF">MGAL_10B077269</name>
</gene>
<dbReference type="InterPro" id="IPR016169">
    <property type="entry name" value="FAD-bd_PCMH_sub2"/>
</dbReference>
<feature type="non-terminal residue" evidence="2">
    <location>
        <position position="357"/>
    </location>
</feature>
<organism evidence="2 3">
    <name type="scientific">Mytilus galloprovincialis</name>
    <name type="common">Mediterranean mussel</name>
    <dbReference type="NCBI Taxonomy" id="29158"/>
    <lineage>
        <taxon>Eukaryota</taxon>
        <taxon>Metazoa</taxon>
        <taxon>Spiralia</taxon>
        <taxon>Lophotrochozoa</taxon>
        <taxon>Mollusca</taxon>
        <taxon>Bivalvia</taxon>
        <taxon>Autobranchia</taxon>
        <taxon>Pteriomorphia</taxon>
        <taxon>Mytilida</taxon>
        <taxon>Mytiloidea</taxon>
        <taxon>Mytilidae</taxon>
        <taxon>Mytilinae</taxon>
        <taxon>Mytilus</taxon>
    </lineage>
</organism>
<feature type="domain" description="FAD-binding PCMH-type" evidence="1">
    <location>
        <begin position="71"/>
        <end position="291"/>
    </location>
</feature>
<comment type="caution">
    <text evidence="2">The sequence shown here is derived from an EMBL/GenBank/DDBJ whole genome shotgun (WGS) entry which is preliminary data.</text>
</comment>
<evidence type="ECO:0000259" key="1">
    <source>
        <dbReference type="PROSITE" id="PS51387"/>
    </source>
</evidence>
<reference evidence="2" key="1">
    <citation type="submission" date="2018-11" db="EMBL/GenBank/DDBJ databases">
        <authorList>
            <person name="Alioto T."/>
            <person name="Alioto T."/>
        </authorList>
    </citation>
    <scope>NUCLEOTIDE SEQUENCE</scope>
</reference>
<evidence type="ECO:0000313" key="2">
    <source>
        <dbReference type="EMBL" id="VDI33344.1"/>
    </source>
</evidence>
<dbReference type="AlphaFoldDB" id="A0A8B6EFN5"/>
<name>A0A8B6EFN5_MYTGA</name>
<dbReference type="InterPro" id="IPR010031">
    <property type="entry name" value="FAD_lactone_oxidase-like"/>
</dbReference>
<dbReference type="InterPro" id="IPR006094">
    <property type="entry name" value="Oxid_FAD_bind_N"/>
</dbReference>
<dbReference type="InterPro" id="IPR016166">
    <property type="entry name" value="FAD-bd_PCMH"/>
</dbReference>
<dbReference type="GO" id="GO:0071949">
    <property type="term" value="F:FAD binding"/>
    <property type="evidence" value="ECO:0007669"/>
    <property type="project" value="InterPro"/>
</dbReference>
<accession>A0A8B6EFN5</accession>
<sequence>MDVDQLLQLLRNDHGDRINDVAALIRMLHEHHEANNNDLFRDMLHEIGQLAAAVALDAFGHLFGDGEEAPVQPVPLQIPEPLRPTSLNELIQNITDAAQGGNTIKAVGTQHSVEWTDIGHIDGTQIDMSELNDVIHINRNVLNAVNQEMLDNRMICCFEAGATLAHVQEYLWPLGFRTTRNPERYRVLPNQTGCTNLSLSGTIATGAHGNGLTKPIIADMVLSFLLLTVNANGDVVQNQIEPEDGITDQQAFEAIHPEKNLIQDDNIFQAALVNIGGMGIVYSYTFRTVNAFFLTENRQFVTWEEAQDEIPELYNRNINEQEPVEGNLHSFEIFVNPYPMEPQGQVGVVICTLEYSN</sequence>
<protein>
    <recommendedName>
        <fullName evidence="1">FAD-binding PCMH-type domain-containing protein</fullName>
    </recommendedName>
</protein>
<dbReference type="PROSITE" id="PS51387">
    <property type="entry name" value="FAD_PCMH"/>
    <property type="match status" value="1"/>
</dbReference>
<evidence type="ECO:0000313" key="3">
    <source>
        <dbReference type="Proteomes" id="UP000596742"/>
    </source>
</evidence>
<dbReference type="InterPro" id="IPR036318">
    <property type="entry name" value="FAD-bd_PCMH-like_sf"/>
</dbReference>
<dbReference type="Gene3D" id="3.30.465.10">
    <property type="match status" value="1"/>
</dbReference>
<dbReference type="OrthoDB" id="610608at2759"/>
<dbReference type="EMBL" id="UYJE01005025">
    <property type="protein sequence ID" value="VDI33344.1"/>
    <property type="molecule type" value="Genomic_DNA"/>
</dbReference>